<dbReference type="PANTHER" id="PTHR46328">
    <property type="entry name" value="FAR-RED IMPAIRED RESPONSIVE (FAR1) FAMILY PROTEIN-RELATED"/>
    <property type="match status" value="1"/>
</dbReference>
<keyword evidence="4" id="KW-1185">Reference proteome</keyword>
<evidence type="ECO:0000259" key="2">
    <source>
        <dbReference type="Pfam" id="PF03101"/>
    </source>
</evidence>
<dbReference type="EMBL" id="OZ075135">
    <property type="protein sequence ID" value="CAL4999168.1"/>
    <property type="molecule type" value="Genomic_DNA"/>
</dbReference>
<dbReference type="AlphaFoldDB" id="A0ABC9BGK8"/>
<dbReference type="PANTHER" id="PTHR46328:SF27">
    <property type="entry name" value="OS12G0287500 PROTEIN"/>
    <property type="match status" value="1"/>
</dbReference>
<evidence type="ECO:0000313" key="4">
    <source>
        <dbReference type="Proteomes" id="UP001497457"/>
    </source>
</evidence>
<reference evidence="3" key="1">
    <citation type="submission" date="2024-10" db="EMBL/GenBank/DDBJ databases">
        <authorList>
            <person name="Ryan C."/>
        </authorList>
    </citation>
    <scope>NUCLEOTIDE SEQUENCE [LARGE SCALE GENOMIC DNA]</scope>
</reference>
<gene>
    <name evidence="3" type="ORF">URODEC1_LOCUS64184</name>
</gene>
<organism evidence="3 4">
    <name type="scientific">Urochloa decumbens</name>
    <dbReference type="NCBI Taxonomy" id="240449"/>
    <lineage>
        <taxon>Eukaryota</taxon>
        <taxon>Viridiplantae</taxon>
        <taxon>Streptophyta</taxon>
        <taxon>Embryophyta</taxon>
        <taxon>Tracheophyta</taxon>
        <taxon>Spermatophyta</taxon>
        <taxon>Magnoliopsida</taxon>
        <taxon>Liliopsida</taxon>
        <taxon>Poales</taxon>
        <taxon>Poaceae</taxon>
        <taxon>PACMAD clade</taxon>
        <taxon>Panicoideae</taxon>
        <taxon>Panicodae</taxon>
        <taxon>Paniceae</taxon>
        <taxon>Melinidinae</taxon>
        <taxon>Urochloa</taxon>
    </lineage>
</organism>
<name>A0ABC9BGK8_9POAL</name>
<protein>
    <recommendedName>
        <fullName evidence="2">FAR1 domain-containing protein</fullName>
    </recommendedName>
</protein>
<feature type="compositionally biased region" description="Low complexity" evidence="1">
    <location>
        <begin position="275"/>
        <end position="285"/>
    </location>
</feature>
<dbReference type="InterPro" id="IPR004330">
    <property type="entry name" value="FAR1_DNA_bnd_dom"/>
</dbReference>
<dbReference type="Proteomes" id="UP001497457">
    <property type="component" value="Chromosome 25rd"/>
</dbReference>
<feature type="domain" description="FAR1" evidence="2">
    <location>
        <begin position="351"/>
        <end position="452"/>
    </location>
</feature>
<evidence type="ECO:0000313" key="3">
    <source>
        <dbReference type="EMBL" id="CAL4999168.1"/>
    </source>
</evidence>
<evidence type="ECO:0000256" key="1">
    <source>
        <dbReference type="SAM" id="MobiDB-lite"/>
    </source>
</evidence>
<accession>A0ABC9BGK8</accession>
<feature type="region of interest" description="Disordered" evidence="1">
    <location>
        <begin position="275"/>
        <end position="301"/>
    </location>
</feature>
<sequence length="496" mass="56872">MEDDAVKKKGKGKQIYEEPRHIEQAKFLPGCRHGTLQIGDVEYCDVPAAMLAKSVQEEEEAESLRAYLNEVLGKNQGSYTDLLNEQIRMSQEKNGDSVQMPTKNIEMVNGTTFMGLLTTDYGFKQVRLPQGTPLEFENMPMDDFEEEVDTMTMYSLPSDDEIVDIECIEAHLKQSKAYDMSKAQGRHTVLVQANNNMISDSTKENENVKNNLQGQMELSVHGEEEMKGQKELPEDGYEIEKNKVRYGTDEELGLNNDSDWRENLFTNMQLEEVGVQENGNGNNIETETEKGDEGTSEDPTNGIQEVTEEWIDEFIRSEQIAASEGNNADTDSKYTPQIDQQFKSREDAHHFFSFYAFIAGFQVKTTHTTRSTSKKRDNEIYKVEIRCVRHGKEKESTKLQQEELAVVEDTNKEERDTNVQVKTDCPVVMVVKLENGFWRIVRLELDHNHELSPGNRNQLFSGRKYMTDMEKAMIRTLNDNNIPTRKMIAILSYLRC</sequence>
<dbReference type="Pfam" id="PF03101">
    <property type="entry name" value="FAR1"/>
    <property type="match status" value="1"/>
</dbReference>
<proteinExistence type="predicted"/>